<organism evidence="2 3">
    <name type="scientific">Erythrobacter rubeus</name>
    <dbReference type="NCBI Taxonomy" id="2760803"/>
    <lineage>
        <taxon>Bacteria</taxon>
        <taxon>Pseudomonadati</taxon>
        <taxon>Pseudomonadota</taxon>
        <taxon>Alphaproteobacteria</taxon>
        <taxon>Sphingomonadales</taxon>
        <taxon>Erythrobacteraceae</taxon>
        <taxon>Erythrobacter/Porphyrobacter group</taxon>
        <taxon>Erythrobacter</taxon>
    </lineage>
</organism>
<accession>A0ABR8KS44</accession>
<gene>
    <name evidence="2" type="ORF">IB285_06410</name>
</gene>
<keyword evidence="3" id="KW-1185">Reference proteome</keyword>
<reference evidence="2 3" key="1">
    <citation type="submission" date="2020-09" db="EMBL/GenBank/DDBJ databases">
        <authorList>
            <person name="Yoon J.-W."/>
        </authorList>
    </citation>
    <scope>NUCLEOTIDE SEQUENCE [LARGE SCALE GENOMIC DNA]</scope>
    <source>
        <strain evidence="2 3">KMU-140</strain>
    </source>
</reference>
<evidence type="ECO:0000256" key="1">
    <source>
        <dbReference type="SAM" id="SignalP"/>
    </source>
</evidence>
<feature type="chain" id="PRO_5045793222" description="DUF11 domain-containing protein" evidence="1">
    <location>
        <begin position="24"/>
        <end position="168"/>
    </location>
</feature>
<proteinExistence type="predicted"/>
<sequence>MNTFAKFAAALCATSLFAAPAFAQDAGPGETLGATTPVELSGDVLLAKTVSDASGVERIELVEPDLIVPGDRLVFGTMYKNSSAEAVTNFTVTNPLPEAVRLAPDADAELVVSVDGAKTWGILANLTIVSANGAERSAIHADVTHVRWTLDAIAPGESGRLEYQAIIR</sequence>
<feature type="signal peptide" evidence="1">
    <location>
        <begin position="1"/>
        <end position="23"/>
    </location>
</feature>
<protein>
    <recommendedName>
        <fullName evidence="4">DUF11 domain-containing protein</fullName>
    </recommendedName>
</protein>
<dbReference type="EMBL" id="JACXLC010000001">
    <property type="protein sequence ID" value="MBD2841893.1"/>
    <property type="molecule type" value="Genomic_DNA"/>
</dbReference>
<evidence type="ECO:0008006" key="4">
    <source>
        <dbReference type="Google" id="ProtNLM"/>
    </source>
</evidence>
<comment type="caution">
    <text evidence="2">The sequence shown here is derived from an EMBL/GenBank/DDBJ whole genome shotgun (WGS) entry which is preliminary data.</text>
</comment>
<dbReference type="RefSeq" id="WP_190787397.1">
    <property type="nucleotide sequence ID" value="NZ_JACXLC010000001.1"/>
</dbReference>
<evidence type="ECO:0000313" key="2">
    <source>
        <dbReference type="EMBL" id="MBD2841893.1"/>
    </source>
</evidence>
<keyword evidence="1" id="KW-0732">Signal</keyword>
<name>A0ABR8KS44_9SPHN</name>
<dbReference type="Proteomes" id="UP000635384">
    <property type="component" value="Unassembled WGS sequence"/>
</dbReference>
<evidence type="ECO:0000313" key="3">
    <source>
        <dbReference type="Proteomes" id="UP000635384"/>
    </source>
</evidence>